<feature type="compositionally biased region" description="Basic and acidic residues" evidence="2">
    <location>
        <begin position="209"/>
        <end position="220"/>
    </location>
</feature>
<dbReference type="PANTHER" id="PTHR11081:SF8">
    <property type="entry name" value="EXONUCLEASE 1"/>
    <property type="match status" value="1"/>
</dbReference>
<keyword evidence="1" id="KW-0460">Magnesium</keyword>
<organism evidence="4 5">
    <name type="scientific">Artemisia annua</name>
    <name type="common">Sweet wormwood</name>
    <dbReference type="NCBI Taxonomy" id="35608"/>
    <lineage>
        <taxon>Eukaryota</taxon>
        <taxon>Viridiplantae</taxon>
        <taxon>Streptophyta</taxon>
        <taxon>Embryophyta</taxon>
        <taxon>Tracheophyta</taxon>
        <taxon>Spermatophyta</taxon>
        <taxon>Magnoliopsida</taxon>
        <taxon>eudicotyledons</taxon>
        <taxon>Gunneridae</taxon>
        <taxon>Pentapetalae</taxon>
        <taxon>asterids</taxon>
        <taxon>campanulids</taxon>
        <taxon>Asterales</taxon>
        <taxon>Asteraceae</taxon>
        <taxon>Asteroideae</taxon>
        <taxon>Anthemideae</taxon>
        <taxon>Artemisiinae</taxon>
        <taxon>Artemisia</taxon>
    </lineage>
</organism>
<feature type="domain" description="XPG-I" evidence="3">
    <location>
        <begin position="75"/>
        <end position="151"/>
    </location>
</feature>
<dbReference type="AlphaFoldDB" id="A0A2U1MM13"/>
<dbReference type="STRING" id="35608.A0A2U1MM13"/>
<protein>
    <recommendedName>
        <fullName evidence="1">Exonuclease 1</fullName>
        <ecNumber evidence="1">3.1.-.-</ecNumber>
    </recommendedName>
</protein>
<accession>A0A2U1MM13</accession>
<keyword evidence="1" id="KW-0267">Excision nuclease</keyword>
<dbReference type="PANTHER" id="PTHR11081">
    <property type="entry name" value="FLAP ENDONUCLEASE FAMILY MEMBER"/>
    <property type="match status" value="1"/>
</dbReference>
<keyword evidence="1" id="KW-0228">DNA excision</keyword>
<keyword evidence="1" id="KW-0234">DNA repair</keyword>
<dbReference type="GO" id="GO:0006281">
    <property type="term" value="P:DNA repair"/>
    <property type="evidence" value="ECO:0007669"/>
    <property type="project" value="UniProtKB-UniRule"/>
</dbReference>
<keyword evidence="1" id="KW-0238">DNA-binding</keyword>
<keyword evidence="1" id="KW-0227">DNA damage</keyword>
<keyword evidence="5" id="KW-1185">Reference proteome</keyword>
<dbReference type="Pfam" id="PF00867">
    <property type="entry name" value="XPG_I"/>
    <property type="match status" value="2"/>
</dbReference>
<dbReference type="EC" id="3.1.-.-" evidence="1"/>
<comment type="function">
    <text evidence="1">5'-&gt;3' double-stranded DNA exonuclease which may also possess a cryptic 3'-&gt;5' double-stranded DNA exonuclease activity. Functions in DNA mismatch repair.</text>
</comment>
<evidence type="ECO:0000313" key="4">
    <source>
        <dbReference type="EMBL" id="PWA62320.1"/>
    </source>
</evidence>
<dbReference type="GO" id="GO:0003677">
    <property type="term" value="F:DNA binding"/>
    <property type="evidence" value="ECO:0007669"/>
    <property type="project" value="UniProtKB-UniRule"/>
</dbReference>
<dbReference type="InterPro" id="IPR029060">
    <property type="entry name" value="PIN-like_dom_sf"/>
</dbReference>
<comment type="similarity">
    <text evidence="1">Belongs to the XPG/RAD2 endonuclease family. EXO1 subfamily.</text>
</comment>
<dbReference type="PROSITE" id="PS00842">
    <property type="entry name" value="XPG_2"/>
    <property type="match status" value="2"/>
</dbReference>
<reference evidence="4 5" key="1">
    <citation type="journal article" date="2018" name="Mol. Plant">
        <title>The genome of Artemisia annua provides insight into the evolution of Asteraceae family and artemisinin biosynthesis.</title>
        <authorList>
            <person name="Shen Q."/>
            <person name="Zhang L."/>
            <person name="Liao Z."/>
            <person name="Wang S."/>
            <person name="Yan T."/>
            <person name="Shi P."/>
            <person name="Liu M."/>
            <person name="Fu X."/>
            <person name="Pan Q."/>
            <person name="Wang Y."/>
            <person name="Lv Z."/>
            <person name="Lu X."/>
            <person name="Zhang F."/>
            <person name="Jiang W."/>
            <person name="Ma Y."/>
            <person name="Chen M."/>
            <person name="Hao X."/>
            <person name="Li L."/>
            <person name="Tang Y."/>
            <person name="Lv G."/>
            <person name="Zhou Y."/>
            <person name="Sun X."/>
            <person name="Brodelius P.E."/>
            <person name="Rose J.K.C."/>
            <person name="Tang K."/>
        </authorList>
    </citation>
    <scope>NUCLEOTIDE SEQUENCE [LARGE SCALE GENOMIC DNA]</scope>
    <source>
        <strain evidence="5">cv. Huhao1</strain>
        <tissue evidence="4">Leaf</tissue>
    </source>
</reference>
<dbReference type="InterPro" id="IPR006086">
    <property type="entry name" value="XPG-I_dom"/>
</dbReference>
<keyword evidence="1 4" id="KW-0269">Exonuclease</keyword>
<comment type="cofactor">
    <cofactor evidence="1">
        <name>Mg(2+)</name>
        <dbReference type="ChEBI" id="CHEBI:18420"/>
    </cofactor>
    <text evidence="1">Binds 2 magnesium ions per subunit. They probably participate in the reaction catalyzed by the enzyme. May bind an additional third magnesium ion after substrate binding.</text>
</comment>
<comment type="caution">
    <text evidence="4">The sequence shown here is derived from an EMBL/GenBank/DDBJ whole genome shotgun (WGS) entry which is preliminary data.</text>
</comment>
<evidence type="ECO:0000259" key="3">
    <source>
        <dbReference type="SMART" id="SM00484"/>
    </source>
</evidence>
<dbReference type="GO" id="GO:0035312">
    <property type="term" value="F:5'-3' DNA exonuclease activity"/>
    <property type="evidence" value="ECO:0007669"/>
    <property type="project" value="UniProtKB-UniRule"/>
</dbReference>
<dbReference type="InterPro" id="IPR019974">
    <property type="entry name" value="XPG_CS"/>
</dbReference>
<dbReference type="SMART" id="SM00484">
    <property type="entry name" value="XPGI"/>
    <property type="match status" value="2"/>
</dbReference>
<dbReference type="Proteomes" id="UP000245207">
    <property type="component" value="Unassembled WGS sequence"/>
</dbReference>
<dbReference type="GO" id="GO:0046872">
    <property type="term" value="F:metal ion binding"/>
    <property type="evidence" value="ECO:0007669"/>
    <property type="project" value="UniProtKB-UniRule"/>
</dbReference>
<evidence type="ECO:0000313" key="5">
    <source>
        <dbReference type="Proteomes" id="UP000245207"/>
    </source>
</evidence>
<comment type="subcellular location">
    <subcellularLocation>
        <location evidence="1">Nucleus</location>
    </subcellularLocation>
</comment>
<feature type="domain" description="XPG-I" evidence="3">
    <location>
        <begin position="10"/>
        <end position="73"/>
    </location>
</feature>
<keyword evidence="1" id="KW-0378">Hydrolase</keyword>
<dbReference type="InterPro" id="IPR006084">
    <property type="entry name" value="XPG/Rad2"/>
</dbReference>
<keyword evidence="1" id="KW-0539">Nucleus</keyword>
<dbReference type="GO" id="GO:0005634">
    <property type="term" value="C:nucleus"/>
    <property type="evidence" value="ECO:0007669"/>
    <property type="project" value="UniProtKB-SubCell"/>
</dbReference>
<keyword evidence="1" id="KW-0540">Nuclease</keyword>
<sequence>MAHQLIQILESDNIEFVVAPYEADAQLAYLSSLEEDKGGIAAVISEDSDLLAYGCSSRAVSITPSMAHQLIQILESDNIEFVVAPYEADAQLAYLSSLEEDKGGIAAVISEDSDLLAYGCSSVVFMMDRYGNGEIALRLLIVECGVDSSSLSPQTFAMSFAPMNGIAGTISSMAQNHAMFKSLSESLRQTYHHMLAAPAGAASVHHSQQKKDFRISEEASRAVAGHDSSNADDDRNG</sequence>
<feature type="region of interest" description="Disordered" evidence="2">
    <location>
        <begin position="206"/>
        <end position="237"/>
    </location>
</feature>
<evidence type="ECO:0000256" key="2">
    <source>
        <dbReference type="SAM" id="MobiDB-lite"/>
    </source>
</evidence>
<gene>
    <name evidence="4" type="ORF">CTI12_AA363950</name>
</gene>
<dbReference type="GO" id="GO:0017108">
    <property type="term" value="F:5'-flap endonuclease activity"/>
    <property type="evidence" value="ECO:0007669"/>
    <property type="project" value="TreeGrafter"/>
</dbReference>
<dbReference type="EMBL" id="PKPP01004890">
    <property type="protein sequence ID" value="PWA62320.1"/>
    <property type="molecule type" value="Genomic_DNA"/>
</dbReference>
<proteinExistence type="inferred from homology"/>
<keyword evidence="1" id="KW-0479">Metal-binding</keyword>
<evidence type="ECO:0000256" key="1">
    <source>
        <dbReference type="RuleBase" id="RU910737"/>
    </source>
</evidence>
<dbReference type="Gene3D" id="3.40.50.1010">
    <property type="entry name" value="5'-nuclease"/>
    <property type="match status" value="2"/>
</dbReference>
<dbReference type="OrthoDB" id="26491at2759"/>
<name>A0A2U1MM13_ARTAN</name>
<dbReference type="SUPFAM" id="SSF88723">
    <property type="entry name" value="PIN domain-like"/>
    <property type="match status" value="2"/>
</dbReference>